<dbReference type="EMBL" id="MCGE01000031">
    <property type="protein sequence ID" value="ORZ08301.1"/>
    <property type="molecule type" value="Genomic_DNA"/>
</dbReference>
<evidence type="ECO:0000313" key="2">
    <source>
        <dbReference type="Proteomes" id="UP000193560"/>
    </source>
</evidence>
<organism evidence="1 2">
    <name type="scientific">Absidia repens</name>
    <dbReference type="NCBI Taxonomy" id="90262"/>
    <lineage>
        <taxon>Eukaryota</taxon>
        <taxon>Fungi</taxon>
        <taxon>Fungi incertae sedis</taxon>
        <taxon>Mucoromycota</taxon>
        <taxon>Mucoromycotina</taxon>
        <taxon>Mucoromycetes</taxon>
        <taxon>Mucorales</taxon>
        <taxon>Cunninghamellaceae</taxon>
        <taxon>Absidia</taxon>
    </lineage>
</organism>
<protein>
    <submittedName>
        <fullName evidence="1">Uncharacterized protein</fullName>
    </submittedName>
</protein>
<keyword evidence="2" id="KW-1185">Reference proteome</keyword>
<dbReference type="AlphaFoldDB" id="A0A1X2I3A2"/>
<sequence length="57" mass="6496">MKTIVPLFVAGNYLMMIPLSFPPFPCIYAPSSSITIIIPKPFYIIASSHYYHYLTLL</sequence>
<evidence type="ECO:0000313" key="1">
    <source>
        <dbReference type="EMBL" id="ORZ08301.1"/>
    </source>
</evidence>
<proteinExistence type="predicted"/>
<dbReference type="Proteomes" id="UP000193560">
    <property type="component" value="Unassembled WGS sequence"/>
</dbReference>
<comment type="caution">
    <text evidence="1">The sequence shown here is derived from an EMBL/GenBank/DDBJ whole genome shotgun (WGS) entry which is preliminary data.</text>
</comment>
<reference evidence="1 2" key="1">
    <citation type="submission" date="2016-07" db="EMBL/GenBank/DDBJ databases">
        <title>Pervasive Adenine N6-methylation of Active Genes in Fungi.</title>
        <authorList>
            <consortium name="DOE Joint Genome Institute"/>
            <person name="Mondo S.J."/>
            <person name="Dannebaum R.O."/>
            <person name="Kuo R.C."/>
            <person name="Labutti K."/>
            <person name="Haridas S."/>
            <person name="Kuo A."/>
            <person name="Salamov A."/>
            <person name="Ahrendt S.R."/>
            <person name="Lipzen A."/>
            <person name="Sullivan W."/>
            <person name="Andreopoulos W.B."/>
            <person name="Clum A."/>
            <person name="Lindquist E."/>
            <person name="Daum C."/>
            <person name="Ramamoorthy G.K."/>
            <person name="Gryganskyi A."/>
            <person name="Culley D."/>
            <person name="Magnuson J.K."/>
            <person name="James T.Y."/>
            <person name="O'Malley M.A."/>
            <person name="Stajich J.E."/>
            <person name="Spatafora J.W."/>
            <person name="Visel A."/>
            <person name="Grigoriev I.V."/>
        </authorList>
    </citation>
    <scope>NUCLEOTIDE SEQUENCE [LARGE SCALE GENOMIC DNA]</scope>
    <source>
        <strain evidence="1 2">NRRL 1336</strain>
    </source>
</reference>
<accession>A0A1X2I3A2</accession>
<gene>
    <name evidence="1" type="ORF">BCR42DRAFT_424824</name>
</gene>
<name>A0A1X2I3A2_9FUNG</name>